<feature type="region of interest" description="Disordered" evidence="1">
    <location>
        <begin position="106"/>
        <end position="134"/>
    </location>
</feature>
<feature type="compositionally biased region" description="Low complexity" evidence="1">
    <location>
        <begin position="115"/>
        <end position="133"/>
    </location>
</feature>
<evidence type="ECO:0000313" key="3">
    <source>
        <dbReference type="Proteomes" id="UP000824139"/>
    </source>
</evidence>
<proteinExistence type="predicted"/>
<evidence type="ECO:0000256" key="1">
    <source>
        <dbReference type="SAM" id="MobiDB-lite"/>
    </source>
</evidence>
<reference evidence="2" key="1">
    <citation type="submission" date="2020-10" db="EMBL/GenBank/DDBJ databases">
        <authorList>
            <person name="Gilroy R."/>
        </authorList>
    </citation>
    <scope>NUCLEOTIDE SEQUENCE</scope>
    <source>
        <strain evidence="2">CHK152-2994</strain>
    </source>
</reference>
<dbReference type="Proteomes" id="UP000824139">
    <property type="component" value="Unassembled WGS sequence"/>
</dbReference>
<protein>
    <submittedName>
        <fullName evidence="2">Uncharacterized protein</fullName>
    </submittedName>
</protein>
<reference evidence="2" key="2">
    <citation type="journal article" date="2021" name="PeerJ">
        <title>Extensive microbial diversity within the chicken gut microbiome revealed by metagenomics and culture.</title>
        <authorList>
            <person name="Gilroy R."/>
            <person name="Ravi A."/>
            <person name="Getino M."/>
            <person name="Pursley I."/>
            <person name="Horton D.L."/>
            <person name="Alikhan N.F."/>
            <person name="Baker D."/>
            <person name="Gharbi K."/>
            <person name="Hall N."/>
            <person name="Watson M."/>
            <person name="Adriaenssens E.M."/>
            <person name="Foster-Nyarko E."/>
            <person name="Jarju S."/>
            <person name="Secka A."/>
            <person name="Antonio M."/>
            <person name="Oren A."/>
            <person name="Chaudhuri R.R."/>
            <person name="La Ragione R."/>
            <person name="Hildebrand F."/>
            <person name="Pallen M.J."/>
        </authorList>
    </citation>
    <scope>NUCLEOTIDE SEQUENCE</scope>
    <source>
        <strain evidence="2">CHK152-2994</strain>
    </source>
</reference>
<comment type="caution">
    <text evidence="2">The sequence shown here is derived from an EMBL/GenBank/DDBJ whole genome shotgun (WGS) entry which is preliminary data.</text>
</comment>
<name>A0A9D1FXR3_9BACT</name>
<dbReference type="AlphaFoldDB" id="A0A9D1FXR3"/>
<evidence type="ECO:0000313" key="2">
    <source>
        <dbReference type="EMBL" id="HIS83371.1"/>
    </source>
</evidence>
<sequence length="323" mass="36271">MIKIYLTAVLIFLTTLTIAVGVLKPGINKPVRFAANEFQITNTELAQNPNAIHEAPENTTKIVNTDLNHVKIIEKVLNTTSPKPKQTEKVLESTNNIKSKTIEVQKQPEKIKTSTQTVKTTPPQNTTKTVTTTASKPVQTNENITTAKIPQSVKDILNNQTQKTEPKTQAPAQEPQKVTLPKIEPTQTLRQILENTAEETRPLTEQEEIIVWNIWRSNLQNQIMRDTQIAAPLGTAFKFSFTVDKKGRISNLRTWAVPDTYSSIALNYLKPLILSYQGQPILNFPSRTKRVITNVTGGFVISTQDRFSTPNDFSDIEKVKTLR</sequence>
<organism evidence="2 3">
    <name type="scientific">Candidatus Scatenecus faecavium</name>
    <dbReference type="NCBI Taxonomy" id="2840915"/>
    <lineage>
        <taxon>Bacteria</taxon>
        <taxon>Candidatus Scatenecus</taxon>
    </lineage>
</organism>
<dbReference type="EMBL" id="DVJO01000156">
    <property type="protein sequence ID" value="HIS83371.1"/>
    <property type="molecule type" value="Genomic_DNA"/>
</dbReference>
<gene>
    <name evidence="2" type="ORF">IAD41_07185</name>
</gene>
<accession>A0A9D1FXR3</accession>